<sequence>MFKHVKPCAERWRAGLRQICTACFLLQSIRQVVKKLLYGIQLPQQEDCGHRRDLSVTQLFEVHSLSDQNKHSFWVPDELPLIATGFAVRSPGTLSLGHAPRHESIHLLGLQLVDDLAQGVQIDPHLASRRNSPVIPIPSRHTFASISSFAGDGVDAAAHAQCRGIPIMFVPGFPRVIREVSVKPVDQTRAKDRDGKLVHVVVFLPG</sequence>
<gene>
    <name evidence="1" type="ORF">DFH07DRAFT_941092</name>
</gene>
<reference evidence="1" key="1">
    <citation type="submission" date="2023-03" db="EMBL/GenBank/DDBJ databases">
        <title>Massive genome expansion in bonnet fungi (Mycena s.s.) driven by repeated elements and novel gene families across ecological guilds.</title>
        <authorList>
            <consortium name="Lawrence Berkeley National Laboratory"/>
            <person name="Harder C.B."/>
            <person name="Miyauchi S."/>
            <person name="Viragh M."/>
            <person name="Kuo A."/>
            <person name="Thoen E."/>
            <person name="Andreopoulos B."/>
            <person name="Lu D."/>
            <person name="Skrede I."/>
            <person name="Drula E."/>
            <person name="Henrissat B."/>
            <person name="Morin E."/>
            <person name="Kohler A."/>
            <person name="Barry K."/>
            <person name="LaButti K."/>
            <person name="Morin E."/>
            <person name="Salamov A."/>
            <person name="Lipzen A."/>
            <person name="Mereny Z."/>
            <person name="Hegedus B."/>
            <person name="Baldrian P."/>
            <person name="Stursova M."/>
            <person name="Weitz H."/>
            <person name="Taylor A."/>
            <person name="Grigoriev I.V."/>
            <person name="Nagy L.G."/>
            <person name="Martin F."/>
            <person name="Kauserud H."/>
        </authorList>
    </citation>
    <scope>NUCLEOTIDE SEQUENCE</scope>
    <source>
        <strain evidence="1">CBHHK188m</strain>
    </source>
</reference>
<proteinExistence type="predicted"/>
<comment type="caution">
    <text evidence="1">The sequence shown here is derived from an EMBL/GenBank/DDBJ whole genome shotgun (WGS) entry which is preliminary data.</text>
</comment>
<evidence type="ECO:0000313" key="2">
    <source>
        <dbReference type="Proteomes" id="UP001215280"/>
    </source>
</evidence>
<protein>
    <submittedName>
        <fullName evidence="1">Uncharacterized protein</fullName>
    </submittedName>
</protein>
<evidence type="ECO:0000313" key="1">
    <source>
        <dbReference type="EMBL" id="KAJ7754162.1"/>
    </source>
</evidence>
<accession>A0AAD7J1V4</accession>
<name>A0AAD7J1V4_9AGAR</name>
<dbReference type="Proteomes" id="UP001215280">
    <property type="component" value="Unassembled WGS sequence"/>
</dbReference>
<organism evidence="1 2">
    <name type="scientific">Mycena maculata</name>
    <dbReference type="NCBI Taxonomy" id="230809"/>
    <lineage>
        <taxon>Eukaryota</taxon>
        <taxon>Fungi</taxon>
        <taxon>Dikarya</taxon>
        <taxon>Basidiomycota</taxon>
        <taxon>Agaricomycotina</taxon>
        <taxon>Agaricomycetes</taxon>
        <taxon>Agaricomycetidae</taxon>
        <taxon>Agaricales</taxon>
        <taxon>Marasmiineae</taxon>
        <taxon>Mycenaceae</taxon>
        <taxon>Mycena</taxon>
    </lineage>
</organism>
<dbReference type="AlphaFoldDB" id="A0AAD7J1V4"/>
<keyword evidence="2" id="KW-1185">Reference proteome</keyword>
<dbReference type="EMBL" id="JARJLG010000068">
    <property type="protein sequence ID" value="KAJ7754162.1"/>
    <property type="molecule type" value="Genomic_DNA"/>
</dbReference>